<dbReference type="InterPro" id="IPR002068">
    <property type="entry name" value="A-crystallin/Hsp20_dom"/>
</dbReference>
<organism evidence="4 5">
    <name type="scientific">Sorangium cellulosum</name>
    <name type="common">Polyangium cellulosum</name>
    <dbReference type="NCBI Taxonomy" id="56"/>
    <lineage>
        <taxon>Bacteria</taxon>
        <taxon>Pseudomonadati</taxon>
        <taxon>Myxococcota</taxon>
        <taxon>Polyangia</taxon>
        <taxon>Polyangiales</taxon>
        <taxon>Polyangiaceae</taxon>
        <taxon>Sorangium</taxon>
    </lineage>
</organism>
<protein>
    <recommendedName>
        <fullName evidence="3">SHSP domain-containing protein</fullName>
    </recommendedName>
</protein>
<sequence>MLFRNTALVAPSSDDARDTLQILWPTAAEPATFAPPVEVTEDERSITILFDLAGHAPEAIEVEMRSGTVFVLGAPAPAASSRHLRVFALGARIDPSAIEAEATPGRLSVRIGKVPPGSRAIVLVKK</sequence>
<evidence type="ECO:0000259" key="3">
    <source>
        <dbReference type="PROSITE" id="PS01031"/>
    </source>
</evidence>
<dbReference type="AlphaFoldDB" id="A0A2L0F799"/>
<reference evidence="4 5" key="1">
    <citation type="submission" date="2015-09" db="EMBL/GenBank/DDBJ databases">
        <title>Sorangium comparison.</title>
        <authorList>
            <person name="Zaburannyi N."/>
            <person name="Bunk B."/>
            <person name="Overmann J."/>
            <person name="Mueller R."/>
        </authorList>
    </citation>
    <scope>NUCLEOTIDE SEQUENCE [LARGE SCALE GENOMIC DNA]</scope>
    <source>
        <strain evidence="4 5">So ce26</strain>
    </source>
</reference>
<dbReference type="CDD" id="cd00298">
    <property type="entry name" value="ACD_sHsps_p23-like"/>
    <property type="match status" value="1"/>
</dbReference>
<evidence type="ECO:0000313" key="4">
    <source>
        <dbReference type="EMBL" id="AUX47446.1"/>
    </source>
</evidence>
<dbReference type="Gene3D" id="2.60.40.790">
    <property type="match status" value="1"/>
</dbReference>
<gene>
    <name evidence="4" type="ORF">SOCE26_089670</name>
</gene>
<name>A0A2L0F799_SORCE</name>
<feature type="domain" description="SHSP" evidence="3">
    <location>
        <begin position="28"/>
        <end position="126"/>
    </location>
</feature>
<evidence type="ECO:0000256" key="1">
    <source>
        <dbReference type="PROSITE-ProRule" id="PRU00285"/>
    </source>
</evidence>
<dbReference type="Proteomes" id="UP000238348">
    <property type="component" value="Chromosome"/>
</dbReference>
<dbReference type="EMBL" id="CP012673">
    <property type="protein sequence ID" value="AUX47446.1"/>
    <property type="molecule type" value="Genomic_DNA"/>
</dbReference>
<accession>A0A2L0F799</accession>
<evidence type="ECO:0000313" key="5">
    <source>
        <dbReference type="Proteomes" id="UP000238348"/>
    </source>
</evidence>
<dbReference type="RefSeq" id="WP_104985464.1">
    <property type="nucleotide sequence ID" value="NZ_CP012673.1"/>
</dbReference>
<dbReference type="InterPro" id="IPR008978">
    <property type="entry name" value="HSP20-like_chaperone"/>
</dbReference>
<dbReference type="PROSITE" id="PS01031">
    <property type="entry name" value="SHSP"/>
    <property type="match status" value="1"/>
</dbReference>
<dbReference type="Pfam" id="PF00011">
    <property type="entry name" value="HSP20"/>
    <property type="match status" value="1"/>
</dbReference>
<dbReference type="SUPFAM" id="SSF49764">
    <property type="entry name" value="HSP20-like chaperones"/>
    <property type="match status" value="1"/>
</dbReference>
<proteinExistence type="inferred from homology"/>
<evidence type="ECO:0000256" key="2">
    <source>
        <dbReference type="RuleBase" id="RU003616"/>
    </source>
</evidence>
<comment type="similarity">
    <text evidence="1 2">Belongs to the small heat shock protein (HSP20) family.</text>
</comment>